<comment type="caution">
    <text evidence="2">The sequence shown here is derived from an EMBL/GenBank/DDBJ whole genome shotgun (WGS) entry which is preliminary data.</text>
</comment>
<name>A0ABX2ZNP0_9BACI</name>
<reference evidence="2 3" key="1">
    <citation type="submission" date="2016-07" db="EMBL/GenBank/DDBJ databases">
        <authorList>
            <person name="Townsley L."/>
            <person name="Shank E.A."/>
        </authorList>
    </citation>
    <scope>NUCLEOTIDE SEQUENCE [LARGE SCALE GENOMIC DNA]</scope>
    <source>
        <strain evidence="2 3">CH01</strain>
    </source>
</reference>
<dbReference type="InterPro" id="IPR036457">
    <property type="entry name" value="PPM-type-like_dom_sf"/>
</dbReference>
<dbReference type="EMBL" id="MDKC01000035">
    <property type="protein sequence ID" value="ODG90132.1"/>
    <property type="molecule type" value="Genomic_DNA"/>
</dbReference>
<feature type="domain" description="PPM-type phosphatase" evidence="1">
    <location>
        <begin position="24"/>
        <end position="222"/>
    </location>
</feature>
<evidence type="ECO:0000259" key="1">
    <source>
        <dbReference type="Pfam" id="PF13672"/>
    </source>
</evidence>
<protein>
    <recommendedName>
        <fullName evidence="1">PPM-type phosphatase domain-containing protein</fullName>
    </recommendedName>
</protein>
<dbReference type="InterPro" id="IPR001932">
    <property type="entry name" value="PPM-type_phosphatase-like_dom"/>
</dbReference>
<keyword evidence="3" id="KW-1185">Reference proteome</keyword>
<dbReference type="Pfam" id="PF13672">
    <property type="entry name" value="PP2C_2"/>
    <property type="match status" value="1"/>
</dbReference>
<accession>A0ABX2ZNP0</accession>
<dbReference type="SUPFAM" id="SSF81606">
    <property type="entry name" value="PP2C-like"/>
    <property type="match status" value="1"/>
</dbReference>
<organism evidence="2 3">
    <name type="scientific">Gottfriedia luciferensis</name>
    <dbReference type="NCBI Taxonomy" id="178774"/>
    <lineage>
        <taxon>Bacteria</taxon>
        <taxon>Bacillati</taxon>
        <taxon>Bacillota</taxon>
        <taxon>Bacilli</taxon>
        <taxon>Bacillales</taxon>
        <taxon>Bacillaceae</taxon>
        <taxon>Gottfriedia</taxon>
    </lineage>
</organism>
<gene>
    <name evidence="2" type="ORF">BED47_12385</name>
</gene>
<evidence type="ECO:0000313" key="3">
    <source>
        <dbReference type="Proteomes" id="UP000094580"/>
    </source>
</evidence>
<dbReference type="Proteomes" id="UP000094580">
    <property type="component" value="Unassembled WGS sequence"/>
</dbReference>
<evidence type="ECO:0000313" key="2">
    <source>
        <dbReference type="EMBL" id="ODG90132.1"/>
    </source>
</evidence>
<proteinExistence type="predicted"/>
<sequence>MEISTTARISLSKNVSEDAMVVNNEINVYGVFDGATPITPFKNADGMNGAYIASNLFKKYFKNHFRAEMTLSEGIILANRRLMEEMKINKIDINRPEERWCTCVAIIKIDKQKVSFAQLGDCMILAEYHSGEIKTLTKDTVKDISIRAKKRREKDRKKGLILPDESYYQSIKNQLIYNRSMANTVDGYSVANGTEAVGNYIQLGSIDTKNLKSVLLISDGLFHPKFELLHVYKLIKEIGLEDYSKGLEMEELKSKTHSDDKTGIFVRF</sequence>
<dbReference type="RefSeq" id="WP_069035027.1">
    <property type="nucleotide sequence ID" value="NZ_MDKC01000035.1"/>
</dbReference>
<dbReference type="Gene3D" id="3.60.40.10">
    <property type="entry name" value="PPM-type phosphatase domain"/>
    <property type="match status" value="1"/>
</dbReference>